<comment type="caution">
    <text evidence="1">The sequence shown here is derived from an EMBL/GenBank/DDBJ whole genome shotgun (WGS) entry which is preliminary data.</text>
</comment>
<reference evidence="1 2" key="2">
    <citation type="submission" date="2019-05" db="EMBL/GenBank/DDBJ databases">
        <authorList>
            <person name="Lianzixin W."/>
        </authorList>
    </citation>
    <scope>NUCLEOTIDE SEQUENCE [LARGE SCALE GENOMIC DNA]</scope>
    <source>
        <strain evidence="1 2">EC11</strain>
    </source>
</reference>
<protein>
    <submittedName>
        <fullName evidence="1">Uncharacterized protein</fullName>
    </submittedName>
</protein>
<gene>
    <name evidence="1" type="ORF">FIA58_009190</name>
</gene>
<proteinExistence type="predicted"/>
<dbReference type="EMBL" id="VEVQ02000005">
    <property type="protein sequence ID" value="NHN25847.1"/>
    <property type="molecule type" value="Genomic_DNA"/>
</dbReference>
<organism evidence="1 2">
    <name type="scientific">Flavobacterium jejuense</name>
    <dbReference type="NCBI Taxonomy" id="1544455"/>
    <lineage>
        <taxon>Bacteria</taxon>
        <taxon>Pseudomonadati</taxon>
        <taxon>Bacteroidota</taxon>
        <taxon>Flavobacteriia</taxon>
        <taxon>Flavobacteriales</taxon>
        <taxon>Flavobacteriaceae</taxon>
        <taxon>Flavobacterium</taxon>
    </lineage>
</organism>
<name>A0ABX0IPU7_9FLAO</name>
<dbReference type="Proteomes" id="UP000817854">
    <property type="component" value="Unassembled WGS sequence"/>
</dbReference>
<reference evidence="2" key="1">
    <citation type="submission" date="2019-05" db="EMBL/GenBank/DDBJ databases">
        <title>Flavobacterium profundi sp. nov., isolated from a deep-sea seamount.</title>
        <authorList>
            <person name="Zhang D.-C."/>
        </authorList>
    </citation>
    <scope>NUCLEOTIDE SEQUENCE [LARGE SCALE GENOMIC DNA]</scope>
    <source>
        <strain evidence="2">EC11</strain>
    </source>
</reference>
<accession>A0ABX0IPU7</accession>
<evidence type="ECO:0000313" key="2">
    <source>
        <dbReference type="Proteomes" id="UP000817854"/>
    </source>
</evidence>
<sequence>MKTTKETLHNIVSGVCSSITRVHFTIVLDRLNDIDDRLHNGKLEIMDLSFQLREAYTYYLEFMEQLNLTQYLKYERS</sequence>
<keyword evidence="2" id="KW-1185">Reference proteome</keyword>
<evidence type="ECO:0000313" key="1">
    <source>
        <dbReference type="EMBL" id="NHN25847.1"/>
    </source>
</evidence>
<reference evidence="1 2" key="3">
    <citation type="submission" date="2020-02" db="EMBL/GenBank/DDBJ databases">
        <title>Flavobacterium profundi sp. nov., isolated from a deep-sea seamount.</title>
        <authorList>
            <person name="Zhang D.-C."/>
        </authorList>
    </citation>
    <scope>NUCLEOTIDE SEQUENCE [LARGE SCALE GENOMIC DNA]</scope>
    <source>
        <strain evidence="1 2">EC11</strain>
    </source>
</reference>
<dbReference type="RefSeq" id="WP_140962186.1">
    <property type="nucleotide sequence ID" value="NZ_VEVQ02000005.1"/>
</dbReference>